<dbReference type="SUPFAM" id="SSF55620">
    <property type="entry name" value="Tetrahydrobiopterin biosynthesis enzymes-like"/>
    <property type="match status" value="1"/>
</dbReference>
<evidence type="ECO:0000259" key="8">
    <source>
        <dbReference type="SMART" id="SM00905"/>
    </source>
</evidence>
<dbReference type="InterPro" id="IPR006157">
    <property type="entry name" value="FolB_dom"/>
</dbReference>
<evidence type="ECO:0000313" key="9">
    <source>
        <dbReference type="EMBL" id="ABD44765.1"/>
    </source>
</evidence>
<comment type="pathway">
    <text evidence="2">Cofactor biosynthesis; tetrahydrofolate biosynthesis; 2-amino-4-hydroxy-6-hydroxymethyl-7,8-dihydropteridine diphosphate from 7,8-dihydroneopterin triphosphate: step 3/4.</text>
</comment>
<dbReference type="SMART" id="SM00905">
    <property type="entry name" value="FolB"/>
    <property type="match status" value="1"/>
</dbReference>
<comment type="catalytic activity">
    <reaction evidence="1">
        <text>7,8-dihydroneopterin = 6-hydroxymethyl-7,8-dihydropterin + glycolaldehyde</text>
        <dbReference type="Rhea" id="RHEA:10540"/>
        <dbReference type="ChEBI" id="CHEBI:17001"/>
        <dbReference type="ChEBI" id="CHEBI:17071"/>
        <dbReference type="ChEBI" id="CHEBI:44841"/>
        <dbReference type="EC" id="4.1.2.25"/>
    </reaction>
</comment>
<evidence type="ECO:0000256" key="2">
    <source>
        <dbReference type="ARBA" id="ARBA00005013"/>
    </source>
</evidence>
<dbReference type="EMBL" id="CP000236">
    <property type="protein sequence ID" value="ABD44765.1"/>
    <property type="molecule type" value="Genomic_DNA"/>
</dbReference>
<accession>Q2GGI1</accession>
<dbReference type="InterPro" id="IPR006156">
    <property type="entry name" value="Dihydroneopterin_aldolase"/>
</dbReference>
<keyword evidence="6 9" id="KW-0456">Lyase</keyword>
<dbReference type="AlphaFoldDB" id="Q2GGI1"/>
<dbReference type="STRING" id="205920.ECH_0642"/>
<organism evidence="9 10">
    <name type="scientific">Ehrlichia chaffeensis (strain ATCC CRL-10679 / Arkansas)</name>
    <dbReference type="NCBI Taxonomy" id="205920"/>
    <lineage>
        <taxon>Bacteria</taxon>
        <taxon>Pseudomonadati</taxon>
        <taxon>Pseudomonadota</taxon>
        <taxon>Alphaproteobacteria</taxon>
        <taxon>Rickettsiales</taxon>
        <taxon>Anaplasmataceae</taxon>
        <taxon>Ehrlichia</taxon>
    </lineage>
</organism>
<evidence type="ECO:0000256" key="7">
    <source>
        <dbReference type="ARBA" id="ARBA00032903"/>
    </source>
</evidence>
<dbReference type="HOGENOM" id="CLU_112632_0_2_5"/>
<dbReference type="EC" id="4.1.2.25" evidence="4"/>
<evidence type="ECO:0000256" key="6">
    <source>
        <dbReference type="ARBA" id="ARBA00023239"/>
    </source>
</evidence>
<name>Q2GGI1_EHRCR</name>
<dbReference type="Gene3D" id="3.30.1130.10">
    <property type="match status" value="1"/>
</dbReference>
<proteinExistence type="inferred from homology"/>
<dbReference type="eggNOG" id="COG1539">
    <property type="taxonomic scope" value="Bacteria"/>
</dbReference>
<dbReference type="GO" id="GO:0004150">
    <property type="term" value="F:dihydroneopterin aldolase activity"/>
    <property type="evidence" value="ECO:0007669"/>
    <property type="project" value="UniProtKB-EC"/>
</dbReference>
<reference evidence="9 10" key="1">
    <citation type="journal article" date="2006" name="PLoS Genet.">
        <title>Comparative genomics of emerging human ehrlichiosis agents.</title>
        <authorList>
            <person name="Dunning Hotopp J.C."/>
            <person name="Lin M."/>
            <person name="Madupu R."/>
            <person name="Crabtree J."/>
            <person name="Angiuoli S.V."/>
            <person name="Eisen J.A."/>
            <person name="Seshadri R."/>
            <person name="Ren Q."/>
            <person name="Wu M."/>
            <person name="Utterback T.R."/>
            <person name="Smith S."/>
            <person name="Lewis M."/>
            <person name="Khouri H."/>
            <person name="Zhang C."/>
            <person name="Niu H."/>
            <person name="Lin Q."/>
            <person name="Ohashi N."/>
            <person name="Zhi N."/>
            <person name="Nelson W."/>
            <person name="Brinkac L.M."/>
            <person name="Dodson R.J."/>
            <person name="Rosovitz M.J."/>
            <person name="Sundaram J."/>
            <person name="Daugherty S.C."/>
            <person name="Davidsen T."/>
            <person name="Durkin A.S."/>
            <person name="Gwinn M."/>
            <person name="Haft D.H."/>
            <person name="Selengut J.D."/>
            <person name="Sullivan S.A."/>
            <person name="Zafar N."/>
            <person name="Zhou L."/>
            <person name="Benahmed F."/>
            <person name="Forberger H."/>
            <person name="Halpin R."/>
            <person name="Mulligan S."/>
            <person name="Robinson J."/>
            <person name="White O."/>
            <person name="Rikihisa Y."/>
            <person name="Tettelin H."/>
        </authorList>
    </citation>
    <scope>NUCLEOTIDE SEQUENCE [LARGE SCALE GENOMIC DNA]</scope>
    <source>
        <strain evidence="10">ATCC CRL-10679 / Arkansas</strain>
    </source>
</reference>
<dbReference type="InterPro" id="IPR043133">
    <property type="entry name" value="GTP-CH-I_C/QueF"/>
</dbReference>
<evidence type="ECO:0000313" key="10">
    <source>
        <dbReference type="Proteomes" id="UP000008320"/>
    </source>
</evidence>
<dbReference type="KEGG" id="ech:ECH_0642"/>
<dbReference type="GO" id="GO:0005737">
    <property type="term" value="C:cytoplasm"/>
    <property type="evidence" value="ECO:0007669"/>
    <property type="project" value="TreeGrafter"/>
</dbReference>
<dbReference type="Proteomes" id="UP000008320">
    <property type="component" value="Chromosome"/>
</dbReference>
<sequence>MKIQIHGFTVYSYIGVRCWEKVIKQKIIIDCDLTLCCNDLIYDIDETVDYSIFTDNLINFVNSRRFLLLETMASDLLAYIMTNEKIYHCYLKLYKPLTCGTNGNISVVLETTKSNS</sequence>
<dbReference type="NCBIfam" id="TIGR00526">
    <property type="entry name" value="folB_dom"/>
    <property type="match status" value="1"/>
</dbReference>
<dbReference type="GO" id="GO:0046656">
    <property type="term" value="P:folic acid biosynthetic process"/>
    <property type="evidence" value="ECO:0007669"/>
    <property type="project" value="UniProtKB-KW"/>
</dbReference>
<dbReference type="PANTHER" id="PTHR42844">
    <property type="entry name" value="DIHYDRONEOPTERIN ALDOLASE 1-RELATED"/>
    <property type="match status" value="1"/>
</dbReference>
<evidence type="ECO:0000256" key="4">
    <source>
        <dbReference type="ARBA" id="ARBA00013043"/>
    </source>
</evidence>
<dbReference type="Pfam" id="PF02152">
    <property type="entry name" value="FolB"/>
    <property type="match status" value="1"/>
</dbReference>
<keyword evidence="10" id="KW-1185">Reference proteome</keyword>
<evidence type="ECO:0000256" key="3">
    <source>
        <dbReference type="ARBA" id="ARBA00005708"/>
    </source>
</evidence>
<evidence type="ECO:0000256" key="5">
    <source>
        <dbReference type="ARBA" id="ARBA00022909"/>
    </source>
</evidence>
<keyword evidence="5" id="KW-0289">Folate biosynthesis</keyword>
<comment type="similarity">
    <text evidence="3">Belongs to the DHNA family.</text>
</comment>
<dbReference type="OrthoDB" id="7162800at2"/>
<gene>
    <name evidence="9" type="primary">folB</name>
    <name evidence="9" type="ordered locus">ECH_0642</name>
</gene>
<evidence type="ECO:0000256" key="1">
    <source>
        <dbReference type="ARBA" id="ARBA00001353"/>
    </source>
</evidence>
<dbReference type="RefSeq" id="WP_011452732.1">
    <property type="nucleotide sequence ID" value="NC_007799.1"/>
</dbReference>
<feature type="domain" description="Dihydroneopterin aldolase/epimerase" evidence="8">
    <location>
        <begin position="3"/>
        <end position="111"/>
    </location>
</feature>
<protein>
    <recommendedName>
        <fullName evidence="4">dihydroneopterin aldolase</fullName>
        <ecNumber evidence="4">4.1.2.25</ecNumber>
    </recommendedName>
    <alternativeName>
        <fullName evidence="7">7,8-dihydroneopterin aldolase</fullName>
    </alternativeName>
</protein>
<dbReference type="PANTHER" id="PTHR42844:SF1">
    <property type="entry name" value="DIHYDRONEOPTERIN ALDOLASE 1-RELATED"/>
    <property type="match status" value="1"/>
</dbReference>